<evidence type="ECO:0000256" key="2">
    <source>
        <dbReference type="ARBA" id="ARBA00022741"/>
    </source>
</evidence>
<dbReference type="PROSITE" id="PS50011">
    <property type="entry name" value="PROTEIN_KINASE_DOM"/>
    <property type="match status" value="1"/>
</dbReference>
<keyword evidence="2" id="KW-0547">Nucleotide-binding</keyword>
<dbReference type="Gene3D" id="1.10.510.10">
    <property type="entry name" value="Transferase(Phosphotransferase) domain 1"/>
    <property type="match status" value="1"/>
</dbReference>
<accession>A0ABY7VTS7</accession>
<protein>
    <submittedName>
        <fullName evidence="6">Serine/threonine-protein kinase</fullName>
    </submittedName>
</protein>
<dbReference type="PANTHER" id="PTHR43289">
    <property type="entry name" value="MITOGEN-ACTIVATED PROTEIN KINASE KINASE KINASE 20-RELATED"/>
    <property type="match status" value="1"/>
</dbReference>
<keyword evidence="1" id="KW-0808">Transferase</keyword>
<keyword evidence="4" id="KW-0067">ATP-binding</keyword>
<dbReference type="RefSeq" id="WP_274150690.1">
    <property type="nucleotide sequence ID" value="NZ_CP117811.1"/>
</dbReference>
<evidence type="ECO:0000313" key="7">
    <source>
        <dbReference type="Proteomes" id="UP001214250"/>
    </source>
</evidence>
<feature type="domain" description="Protein kinase" evidence="5">
    <location>
        <begin position="30"/>
        <end position="335"/>
    </location>
</feature>
<dbReference type="Pfam" id="PF00069">
    <property type="entry name" value="Pkinase"/>
    <property type="match status" value="1"/>
</dbReference>
<evidence type="ECO:0000256" key="4">
    <source>
        <dbReference type="ARBA" id="ARBA00022840"/>
    </source>
</evidence>
<dbReference type="CDD" id="cd14014">
    <property type="entry name" value="STKc_PknB_like"/>
    <property type="match status" value="1"/>
</dbReference>
<name>A0ABY7VTS7_9BACT</name>
<dbReference type="PANTHER" id="PTHR43289:SF6">
    <property type="entry name" value="SERINE_THREONINE-PROTEIN KINASE NEKL-3"/>
    <property type="match status" value="1"/>
</dbReference>
<dbReference type="SUPFAM" id="SSF56112">
    <property type="entry name" value="Protein kinase-like (PK-like)"/>
    <property type="match status" value="1"/>
</dbReference>
<sequence>METLNIVSELSTVDAKIDSGAQLLGLESRYKIIRLLAKGGMAYVFLAKDLKCQRYVALKMMHPKKGIAELDKQRFIEEVQITSQLDHPSIISIYDLCQGKNGEPFYAMKLVRGETLEEILKQVAANNEKYISQYPLRVLLQIFIKICDAITYAASKYIVHRDLKPDNIMIGQYGEVYVMDWGIAKVCTPWETKQLLRKQSIYDFEDSFVRTLREMSDTQSEATAYGQFLGTPMYMAPEQICADFEIDTRADIYALGVILYRIVYLSNPFSQSAIKNIFKEKLKGDLDFSKKTIFNSGCKRSSEILNSVIRKAMAVNLSERYQKTSDLKVDVDSWLHGYATVAEDASQIRLIKLLLSRHKNISLVLSLFFISLGSFCYQGYLNVNDIVIDKDFLELELNHKSMESKKRLIAKLKLEQELNEYRRHISGIKEQLATYNIDEANIKKVIELSEQLVILDPSSKNYQNLISLYITNKNYEKANDSLVYALASYPQDSELANLINNIK</sequence>
<dbReference type="GO" id="GO:0016301">
    <property type="term" value="F:kinase activity"/>
    <property type="evidence" value="ECO:0007669"/>
    <property type="project" value="UniProtKB-KW"/>
</dbReference>
<keyword evidence="7" id="KW-1185">Reference proteome</keyword>
<evidence type="ECO:0000256" key="1">
    <source>
        <dbReference type="ARBA" id="ARBA00022679"/>
    </source>
</evidence>
<evidence type="ECO:0000256" key="3">
    <source>
        <dbReference type="ARBA" id="ARBA00022777"/>
    </source>
</evidence>
<evidence type="ECO:0000259" key="5">
    <source>
        <dbReference type="PROSITE" id="PS50011"/>
    </source>
</evidence>
<dbReference type="PROSITE" id="PS00108">
    <property type="entry name" value="PROTEIN_KINASE_ST"/>
    <property type="match status" value="1"/>
</dbReference>
<organism evidence="6 7">
    <name type="scientific">Lentisphaera profundi</name>
    <dbReference type="NCBI Taxonomy" id="1658616"/>
    <lineage>
        <taxon>Bacteria</taxon>
        <taxon>Pseudomonadati</taxon>
        <taxon>Lentisphaerota</taxon>
        <taxon>Lentisphaeria</taxon>
        <taxon>Lentisphaerales</taxon>
        <taxon>Lentisphaeraceae</taxon>
        <taxon>Lentisphaera</taxon>
    </lineage>
</organism>
<dbReference type="InterPro" id="IPR000719">
    <property type="entry name" value="Prot_kinase_dom"/>
</dbReference>
<evidence type="ECO:0000313" key="6">
    <source>
        <dbReference type="EMBL" id="WDE96625.1"/>
    </source>
</evidence>
<keyword evidence="3 6" id="KW-0418">Kinase</keyword>
<reference evidence="6 7" key="1">
    <citation type="submission" date="2023-02" db="EMBL/GenBank/DDBJ databases">
        <title>Genome sequence of Lentisphaera profundi SAORIC-696.</title>
        <authorList>
            <person name="Kim e."/>
            <person name="Cho J.-C."/>
            <person name="Choi A."/>
            <person name="Kang I."/>
        </authorList>
    </citation>
    <scope>NUCLEOTIDE SEQUENCE [LARGE SCALE GENOMIC DNA]</scope>
    <source>
        <strain evidence="6 7">SAORIC-696</strain>
    </source>
</reference>
<dbReference type="InterPro" id="IPR011009">
    <property type="entry name" value="Kinase-like_dom_sf"/>
</dbReference>
<gene>
    <name evidence="6" type="ORF">PQO03_01415</name>
</gene>
<dbReference type="Proteomes" id="UP001214250">
    <property type="component" value="Chromosome 1"/>
</dbReference>
<proteinExistence type="predicted"/>
<dbReference type="InterPro" id="IPR008271">
    <property type="entry name" value="Ser/Thr_kinase_AS"/>
</dbReference>
<dbReference type="EMBL" id="CP117811">
    <property type="protein sequence ID" value="WDE96625.1"/>
    <property type="molecule type" value="Genomic_DNA"/>
</dbReference>
<dbReference type="SMART" id="SM00220">
    <property type="entry name" value="S_TKc"/>
    <property type="match status" value="1"/>
</dbReference>